<dbReference type="Pfam" id="PF00106">
    <property type="entry name" value="adh_short"/>
    <property type="match status" value="1"/>
</dbReference>
<dbReference type="RefSeq" id="WP_386046401.1">
    <property type="nucleotide sequence ID" value="NZ_JBHUIO010000005.1"/>
</dbReference>
<dbReference type="InterPro" id="IPR002347">
    <property type="entry name" value="SDR_fam"/>
</dbReference>
<dbReference type="PRINTS" id="PR00081">
    <property type="entry name" value="GDHRDH"/>
</dbReference>
<dbReference type="SUPFAM" id="SSF51735">
    <property type="entry name" value="NAD(P)-binding Rossmann-fold domains"/>
    <property type="match status" value="1"/>
</dbReference>
<evidence type="ECO:0000313" key="1">
    <source>
        <dbReference type="EMBL" id="MFD2170446.1"/>
    </source>
</evidence>
<organism evidence="1 2">
    <name type="scientific">Tumebacillus lipolyticus</name>
    <dbReference type="NCBI Taxonomy" id="1280370"/>
    <lineage>
        <taxon>Bacteria</taxon>
        <taxon>Bacillati</taxon>
        <taxon>Bacillota</taxon>
        <taxon>Bacilli</taxon>
        <taxon>Bacillales</taxon>
        <taxon>Alicyclobacillaceae</taxon>
        <taxon>Tumebacillus</taxon>
    </lineage>
</organism>
<proteinExistence type="predicted"/>
<dbReference type="PANTHER" id="PTHR44147:SF2">
    <property type="entry name" value="DEHYDROGENASE_REDUCTASE SDR FAMILY MEMBER 1"/>
    <property type="match status" value="1"/>
</dbReference>
<dbReference type="NCBIfam" id="NF006159">
    <property type="entry name" value="PRK08303.1"/>
    <property type="match status" value="1"/>
</dbReference>
<reference evidence="2" key="1">
    <citation type="journal article" date="2019" name="Int. J. Syst. Evol. Microbiol.">
        <title>The Global Catalogue of Microorganisms (GCM) 10K type strain sequencing project: providing services to taxonomists for standard genome sequencing and annotation.</title>
        <authorList>
            <consortium name="The Broad Institute Genomics Platform"/>
            <consortium name="The Broad Institute Genome Sequencing Center for Infectious Disease"/>
            <person name="Wu L."/>
            <person name="Ma J."/>
        </authorList>
    </citation>
    <scope>NUCLEOTIDE SEQUENCE [LARGE SCALE GENOMIC DNA]</scope>
    <source>
        <strain evidence="2">CGMCC 1.13574</strain>
    </source>
</reference>
<dbReference type="Proteomes" id="UP001597343">
    <property type="component" value="Unassembled WGS sequence"/>
</dbReference>
<evidence type="ECO:0000313" key="2">
    <source>
        <dbReference type="Proteomes" id="UP001597343"/>
    </source>
</evidence>
<dbReference type="Gene3D" id="3.40.50.720">
    <property type="entry name" value="NAD(P)-binding Rossmann-like Domain"/>
    <property type="match status" value="1"/>
</dbReference>
<dbReference type="PANTHER" id="PTHR44147">
    <property type="entry name" value="DEHYDROGENASE/REDUCTASE SDR FAMILY MEMBER 1"/>
    <property type="match status" value="1"/>
</dbReference>
<accession>A0ABW4ZYB8</accession>
<protein>
    <submittedName>
        <fullName evidence="1">SDR family oxidoreductase</fullName>
    </submittedName>
</protein>
<comment type="caution">
    <text evidence="1">The sequence shown here is derived from an EMBL/GenBank/DDBJ whole genome shotgun (WGS) entry which is preliminary data.</text>
</comment>
<name>A0ABW4ZYB8_9BACL</name>
<keyword evidence="2" id="KW-1185">Reference proteome</keyword>
<sequence>MRNDLLAGKVALVAGATRGAGRAIAVCLGEAGATVYVTGRSTRASRSAMNRPETIEETAELVTARGGVGIPVQVDLTVEEQVISLFERVRQEQEGRLDLLVNDVWGGDPLTEWGKPFWELSLEKGLQMQAQAVHSHMMLSRYGAPLMVERDQGLIIEITDGDSYDYRGNNFYSLAKISAIHLAEAMAADLKSRDLNITALSLTPGFLRSEAMLELFGVTEDNWQAGAEQEPHFIASETPYYLGRAVVALASDPLVNQKSGQALSTWGLVEEYGFQDIDGRQPHWGRYYAEHVKK</sequence>
<gene>
    <name evidence="1" type="ORF">ACFSOY_10575</name>
</gene>
<dbReference type="InterPro" id="IPR036291">
    <property type="entry name" value="NAD(P)-bd_dom_sf"/>
</dbReference>
<dbReference type="EMBL" id="JBHUIO010000005">
    <property type="protein sequence ID" value="MFD2170446.1"/>
    <property type="molecule type" value="Genomic_DNA"/>
</dbReference>